<evidence type="ECO:0000313" key="2">
    <source>
        <dbReference type="Proteomes" id="UP001371456"/>
    </source>
</evidence>
<comment type="caution">
    <text evidence="1">The sequence shown here is derived from an EMBL/GenBank/DDBJ whole genome shotgun (WGS) entry which is preliminary data.</text>
</comment>
<organism evidence="1 2">
    <name type="scientific">Solanum bulbocastanum</name>
    <name type="common">Wild potato</name>
    <dbReference type="NCBI Taxonomy" id="147425"/>
    <lineage>
        <taxon>Eukaryota</taxon>
        <taxon>Viridiplantae</taxon>
        <taxon>Streptophyta</taxon>
        <taxon>Embryophyta</taxon>
        <taxon>Tracheophyta</taxon>
        <taxon>Spermatophyta</taxon>
        <taxon>Magnoliopsida</taxon>
        <taxon>eudicotyledons</taxon>
        <taxon>Gunneridae</taxon>
        <taxon>Pentapetalae</taxon>
        <taxon>asterids</taxon>
        <taxon>lamiids</taxon>
        <taxon>Solanales</taxon>
        <taxon>Solanaceae</taxon>
        <taxon>Solanoideae</taxon>
        <taxon>Solaneae</taxon>
        <taxon>Solanum</taxon>
    </lineage>
</organism>
<dbReference type="AlphaFoldDB" id="A0AAN8T103"/>
<sequence>MMKVENTTGSFGRICAFHTMKEVLISEVQNTSAKSSQLNNGEKFRTSNFLNAKYWTNVHPDNVHWCPSQSHSWEGVWDWTILIPQPNDYIKEIIARFPITINQDKEAIPVWTVSVLGAFMVSSAWESHRQRRYISQFNSKL</sequence>
<reference evidence="1 2" key="1">
    <citation type="submission" date="2024-02" db="EMBL/GenBank/DDBJ databases">
        <title>de novo genome assembly of Solanum bulbocastanum strain 11H21.</title>
        <authorList>
            <person name="Hosaka A.J."/>
        </authorList>
    </citation>
    <scope>NUCLEOTIDE SEQUENCE [LARGE SCALE GENOMIC DNA]</scope>
    <source>
        <tissue evidence="1">Young leaves</tissue>
    </source>
</reference>
<keyword evidence="2" id="KW-1185">Reference proteome</keyword>
<name>A0AAN8T103_SOLBU</name>
<accession>A0AAN8T103</accession>
<dbReference type="Proteomes" id="UP001371456">
    <property type="component" value="Unassembled WGS sequence"/>
</dbReference>
<dbReference type="EMBL" id="JBANQN010000009">
    <property type="protein sequence ID" value="KAK6779643.1"/>
    <property type="molecule type" value="Genomic_DNA"/>
</dbReference>
<protein>
    <submittedName>
        <fullName evidence="1">Uncharacterized protein</fullName>
    </submittedName>
</protein>
<evidence type="ECO:0000313" key="1">
    <source>
        <dbReference type="EMBL" id="KAK6779643.1"/>
    </source>
</evidence>
<gene>
    <name evidence="1" type="ORF">RDI58_021827</name>
</gene>
<proteinExistence type="predicted"/>